<feature type="region of interest" description="Disordered" evidence="1">
    <location>
        <begin position="130"/>
        <end position="154"/>
    </location>
</feature>
<dbReference type="STRING" id="285351.SAMN04488035_1364"/>
<feature type="region of interest" description="Disordered" evidence="1">
    <location>
        <begin position="202"/>
        <end position="238"/>
    </location>
</feature>
<evidence type="ECO:0000256" key="1">
    <source>
        <dbReference type="SAM" id="MobiDB-lite"/>
    </source>
</evidence>
<organism evidence="2 3">
    <name type="scientific">Flavimobilis marinus</name>
    <dbReference type="NCBI Taxonomy" id="285351"/>
    <lineage>
        <taxon>Bacteria</taxon>
        <taxon>Bacillati</taxon>
        <taxon>Actinomycetota</taxon>
        <taxon>Actinomycetes</taxon>
        <taxon>Micrococcales</taxon>
        <taxon>Jonesiaceae</taxon>
        <taxon>Flavimobilis</taxon>
    </lineage>
</organism>
<dbReference type="Proteomes" id="UP000198520">
    <property type="component" value="Unassembled WGS sequence"/>
</dbReference>
<dbReference type="EMBL" id="FONZ01000002">
    <property type="protein sequence ID" value="SFF05576.1"/>
    <property type="molecule type" value="Genomic_DNA"/>
</dbReference>
<gene>
    <name evidence="2" type="ORF">SAMN04488035_1364</name>
</gene>
<accession>A0A1I2FM65</accession>
<dbReference type="AlphaFoldDB" id="A0A1I2FM65"/>
<evidence type="ECO:0000313" key="3">
    <source>
        <dbReference type="Proteomes" id="UP000198520"/>
    </source>
</evidence>
<evidence type="ECO:0000313" key="2">
    <source>
        <dbReference type="EMBL" id="SFF05576.1"/>
    </source>
</evidence>
<protein>
    <recommendedName>
        <fullName evidence="4">Transposase</fullName>
    </recommendedName>
</protein>
<sequence length="238" mass="25969">MPADRLPRVDGQALVRKTLGWMPRQRSSMSDSRGAYRRPLRCSLEDAASARSCAPPVRIHVQADIDDGHAPPGVSVTEATRVRKREQKNRELKHTNEMLKRAASFFGAELDRQHEKPPTQGEVVFIDANSQPAGLAPPGPGQARPHRPRPEPAVGRRLTDVPWFAGAADARFIDVSSHLIAGSRVARHMCTEMVPDGIEMARWSRGTEPGPARGVTPTFPRHPVPSGPKGLSQSNATV</sequence>
<reference evidence="3" key="1">
    <citation type="submission" date="2016-10" db="EMBL/GenBank/DDBJ databases">
        <authorList>
            <person name="Varghese N."/>
            <person name="Submissions S."/>
        </authorList>
    </citation>
    <scope>NUCLEOTIDE SEQUENCE [LARGE SCALE GENOMIC DNA]</scope>
    <source>
        <strain evidence="3">DSM 19083</strain>
    </source>
</reference>
<evidence type="ECO:0008006" key="4">
    <source>
        <dbReference type="Google" id="ProtNLM"/>
    </source>
</evidence>
<name>A0A1I2FM65_9MICO</name>
<keyword evidence="3" id="KW-1185">Reference proteome</keyword>
<proteinExistence type="predicted"/>